<feature type="chain" id="PRO_5015424752" evidence="1">
    <location>
        <begin position="21"/>
        <end position="317"/>
    </location>
</feature>
<dbReference type="SUPFAM" id="SSF56935">
    <property type="entry name" value="Porins"/>
    <property type="match status" value="1"/>
</dbReference>
<protein>
    <submittedName>
        <fullName evidence="3">Outer membrane protein OmpU</fullName>
    </submittedName>
</protein>
<accession>A0A2T0WYK6</accession>
<dbReference type="Gene3D" id="2.40.160.10">
    <property type="entry name" value="Porin"/>
    <property type="match status" value="1"/>
</dbReference>
<organism evidence="3 4">
    <name type="scientific">Donghicola tyrosinivorans</name>
    <dbReference type="NCBI Taxonomy" id="1652492"/>
    <lineage>
        <taxon>Bacteria</taxon>
        <taxon>Pseudomonadati</taxon>
        <taxon>Pseudomonadota</taxon>
        <taxon>Alphaproteobacteria</taxon>
        <taxon>Rhodobacterales</taxon>
        <taxon>Roseobacteraceae</taxon>
        <taxon>Donghicola</taxon>
    </lineage>
</organism>
<dbReference type="OrthoDB" id="7326315at2"/>
<dbReference type="InterPro" id="IPR033900">
    <property type="entry name" value="Gram_neg_porin_domain"/>
</dbReference>
<proteinExistence type="predicted"/>
<dbReference type="Proteomes" id="UP000238392">
    <property type="component" value="Unassembled WGS sequence"/>
</dbReference>
<dbReference type="RefSeq" id="WP_106263432.1">
    <property type="nucleotide sequence ID" value="NZ_PVTQ01000003.1"/>
</dbReference>
<dbReference type="InterPro" id="IPR023614">
    <property type="entry name" value="Porin_dom_sf"/>
</dbReference>
<evidence type="ECO:0000259" key="2">
    <source>
        <dbReference type="Pfam" id="PF13609"/>
    </source>
</evidence>
<evidence type="ECO:0000313" key="3">
    <source>
        <dbReference type="EMBL" id="PRY91776.1"/>
    </source>
</evidence>
<dbReference type="AlphaFoldDB" id="A0A2T0WYK6"/>
<dbReference type="EMBL" id="PVTQ01000003">
    <property type="protein sequence ID" value="PRY91776.1"/>
    <property type="molecule type" value="Genomic_DNA"/>
</dbReference>
<comment type="caution">
    <text evidence="3">The sequence shown here is derived from an EMBL/GenBank/DDBJ whole genome shotgun (WGS) entry which is preliminary data.</text>
</comment>
<reference evidence="3 4" key="1">
    <citation type="submission" date="2018-03" db="EMBL/GenBank/DDBJ databases">
        <title>Genomic Encyclopedia of Archaeal and Bacterial Type Strains, Phase II (KMG-II): from individual species to whole genera.</title>
        <authorList>
            <person name="Goeker M."/>
        </authorList>
    </citation>
    <scope>NUCLEOTIDE SEQUENCE [LARGE SCALE GENOMIC DNA]</scope>
    <source>
        <strain evidence="3 4">DSM 100212</strain>
    </source>
</reference>
<sequence length="317" mass="31881">MKKILFATTALIATAGIASAEVALTGWAEMGIMGGENGVDNSNDQFVTRVDATFTMSGESDNGITFGASVDLDETDGATSNAFVEADQGGETIFISGDFGTLTMGDTDGALDKAVAETDLMGDIDDSSTGFSVKGMAFMDTVSDANGQIARFDYSVAGFGLSVSAATPNTGDARANFGLGATYTVALGGADLDLGLGYQGGEDAEGWGLSAGTTVAGVTMVANYAEGIANAAGSADVVTKYYNIAATYSVDALTVGANYGEQHVDGVSTLKGFGLAAEYDLGGGLKVLAGYGESGDDVVGTLDQAASSYSLGLKMAF</sequence>
<dbReference type="GO" id="GO:0016020">
    <property type="term" value="C:membrane"/>
    <property type="evidence" value="ECO:0007669"/>
    <property type="project" value="InterPro"/>
</dbReference>
<name>A0A2T0WYK6_9RHOB</name>
<dbReference type="GO" id="GO:0015288">
    <property type="term" value="F:porin activity"/>
    <property type="evidence" value="ECO:0007669"/>
    <property type="project" value="InterPro"/>
</dbReference>
<keyword evidence="1" id="KW-0732">Signal</keyword>
<gene>
    <name evidence="3" type="ORF">CLV74_103365</name>
</gene>
<evidence type="ECO:0000256" key="1">
    <source>
        <dbReference type="SAM" id="SignalP"/>
    </source>
</evidence>
<dbReference type="Pfam" id="PF13609">
    <property type="entry name" value="Porin_4"/>
    <property type="match status" value="1"/>
</dbReference>
<feature type="signal peptide" evidence="1">
    <location>
        <begin position="1"/>
        <end position="20"/>
    </location>
</feature>
<evidence type="ECO:0000313" key="4">
    <source>
        <dbReference type="Proteomes" id="UP000238392"/>
    </source>
</evidence>
<keyword evidence="4" id="KW-1185">Reference proteome</keyword>
<feature type="domain" description="Porin" evidence="2">
    <location>
        <begin position="7"/>
        <end position="295"/>
    </location>
</feature>